<dbReference type="Pfam" id="PF06912">
    <property type="entry name" value="DUF1275"/>
    <property type="match status" value="1"/>
</dbReference>
<feature type="transmembrane region" description="Helical" evidence="1">
    <location>
        <begin position="12"/>
        <end position="30"/>
    </location>
</feature>
<comment type="caution">
    <text evidence="2">The sequence shown here is derived from an EMBL/GenBank/DDBJ whole genome shotgun (WGS) entry which is preliminary data.</text>
</comment>
<evidence type="ECO:0000256" key="1">
    <source>
        <dbReference type="SAM" id="Phobius"/>
    </source>
</evidence>
<organism evidence="2 3">
    <name type="scientific">Candidatus Blautia merdavium</name>
    <dbReference type="NCBI Taxonomy" id="2838494"/>
    <lineage>
        <taxon>Bacteria</taxon>
        <taxon>Bacillati</taxon>
        <taxon>Bacillota</taxon>
        <taxon>Clostridia</taxon>
        <taxon>Lachnospirales</taxon>
        <taxon>Lachnospiraceae</taxon>
        <taxon>Blautia</taxon>
    </lineage>
</organism>
<proteinExistence type="predicted"/>
<gene>
    <name evidence="2" type="ORF">H9753_06630</name>
</gene>
<feature type="transmembrane region" description="Helical" evidence="1">
    <location>
        <begin position="117"/>
        <end position="133"/>
    </location>
</feature>
<feature type="transmembrane region" description="Helical" evidence="1">
    <location>
        <begin position="59"/>
        <end position="79"/>
    </location>
</feature>
<feature type="transmembrane region" description="Helical" evidence="1">
    <location>
        <begin position="199"/>
        <end position="216"/>
    </location>
</feature>
<evidence type="ECO:0000313" key="2">
    <source>
        <dbReference type="EMBL" id="HJC63277.1"/>
    </source>
</evidence>
<keyword evidence="1" id="KW-1133">Transmembrane helix</keyword>
<sequence>MKSSKQMSETHLLGLILALVGGFLDAYTYVCRGGVFANAQTGNIVLLGIHITSRNWEKVLYYLMPVLAFIAGILVCEMVQTRFKWKENLHWRQLTVLLELLCLAAAGFLPLGSFDTAVNILISFVCALQVEAFRKMNGNSYATTMCTGNLRSATQNLYLSIREKDRGRLLNSLQYYNVILFFIIGAAAGALLTSRFGGQTVWVCCLGLLAVFTAMFQK</sequence>
<keyword evidence="1" id="KW-0812">Transmembrane</keyword>
<protein>
    <submittedName>
        <fullName evidence="2">DUF1275 domain-containing protein</fullName>
    </submittedName>
</protein>
<keyword evidence="1" id="KW-0472">Membrane</keyword>
<evidence type="ECO:0000313" key="3">
    <source>
        <dbReference type="Proteomes" id="UP000823886"/>
    </source>
</evidence>
<accession>A0A9D2PLJ0</accession>
<dbReference type="PANTHER" id="PTHR37314">
    <property type="entry name" value="SLR0142 PROTEIN"/>
    <property type="match status" value="1"/>
</dbReference>
<dbReference type="InterPro" id="IPR010699">
    <property type="entry name" value="DUF1275"/>
</dbReference>
<dbReference type="AlphaFoldDB" id="A0A9D2PLJ0"/>
<feature type="transmembrane region" description="Helical" evidence="1">
    <location>
        <begin position="175"/>
        <end position="193"/>
    </location>
</feature>
<name>A0A9D2PLJ0_9FIRM</name>
<reference evidence="2" key="2">
    <citation type="submission" date="2021-04" db="EMBL/GenBank/DDBJ databases">
        <authorList>
            <person name="Gilroy R."/>
        </authorList>
    </citation>
    <scope>NUCLEOTIDE SEQUENCE</scope>
    <source>
        <strain evidence="2">ChiBcec2-3848</strain>
    </source>
</reference>
<dbReference type="Proteomes" id="UP000823886">
    <property type="component" value="Unassembled WGS sequence"/>
</dbReference>
<reference evidence="2" key="1">
    <citation type="journal article" date="2021" name="PeerJ">
        <title>Extensive microbial diversity within the chicken gut microbiome revealed by metagenomics and culture.</title>
        <authorList>
            <person name="Gilroy R."/>
            <person name="Ravi A."/>
            <person name="Getino M."/>
            <person name="Pursley I."/>
            <person name="Horton D.L."/>
            <person name="Alikhan N.F."/>
            <person name="Baker D."/>
            <person name="Gharbi K."/>
            <person name="Hall N."/>
            <person name="Watson M."/>
            <person name="Adriaenssens E.M."/>
            <person name="Foster-Nyarko E."/>
            <person name="Jarju S."/>
            <person name="Secka A."/>
            <person name="Antonio M."/>
            <person name="Oren A."/>
            <person name="Chaudhuri R.R."/>
            <person name="La Ragione R."/>
            <person name="Hildebrand F."/>
            <person name="Pallen M.J."/>
        </authorList>
    </citation>
    <scope>NUCLEOTIDE SEQUENCE</scope>
    <source>
        <strain evidence="2">ChiBcec2-3848</strain>
    </source>
</reference>
<dbReference type="PANTHER" id="PTHR37314:SF4">
    <property type="entry name" value="UPF0700 TRANSMEMBRANE PROTEIN YOAK"/>
    <property type="match status" value="1"/>
</dbReference>
<dbReference type="EMBL" id="DWVZ01000084">
    <property type="protein sequence ID" value="HJC63277.1"/>
    <property type="molecule type" value="Genomic_DNA"/>
</dbReference>